<dbReference type="Proteomes" id="UP001163321">
    <property type="component" value="Chromosome 2"/>
</dbReference>
<gene>
    <name evidence="1" type="ORF">PsorP6_018222</name>
</gene>
<dbReference type="EMBL" id="CM047581">
    <property type="protein sequence ID" value="KAI9916550.1"/>
    <property type="molecule type" value="Genomic_DNA"/>
</dbReference>
<organism evidence="1 2">
    <name type="scientific">Peronosclerospora sorghi</name>
    <dbReference type="NCBI Taxonomy" id="230839"/>
    <lineage>
        <taxon>Eukaryota</taxon>
        <taxon>Sar</taxon>
        <taxon>Stramenopiles</taxon>
        <taxon>Oomycota</taxon>
        <taxon>Peronosporomycetes</taxon>
        <taxon>Peronosporales</taxon>
        <taxon>Peronosporaceae</taxon>
        <taxon>Peronosclerospora</taxon>
    </lineage>
</organism>
<evidence type="ECO:0000313" key="2">
    <source>
        <dbReference type="Proteomes" id="UP001163321"/>
    </source>
</evidence>
<comment type="caution">
    <text evidence="1">The sequence shown here is derived from an EMBL/GenBank/DDBJ whole genome shotgun (WGS) entry which is preliminary data.</text>
</comment>
<protein>
    <submittedName>
        <fullName evidence="1">Uncharacterized protein</fullName>
    </submittedName>
</protein>
<accession>A0ACC0WEL9</accession>
<evidence type="ECO:0000313" key="1">
    <source>
        <dbReference type="EMBL" id="KAI9916550.1"/>
    </source>
</evidence>
<proteinExistence type="predicted"/>
<sequence length="539" mass="59168">MQVLTVTTALLSPSLLCRVSSSDVLRQQLWGLPSGIAYYVKVKIGTYSSSTGSSSATAFNLLLDTGSANTAVVTPECCSLTNRNLFSCTDSSTCMDTGITVHVTYVSGAWGGEIVYDTFAGKGLGSVERMPFAEITAEENFLSPGYDGIIGLGYRAIAYPPTDPPTPYFDNVQSVKGLNNLFSLQMCGALQSLSFQNVSMTDDSYLYAGEFLLGGVTGQNGETYHKGEIIYTPLVQDKYFNVVVTNVGVNGKRVELECKTINSPRAIIDSGTSNLAFPPTVFSAIVAELKAEVEKVTALDVSDSFFRDDGVCCSEECDPTNTNSIIYTLPVLTISLALDNDKSQQMTISIPPEYIWRPIVVSTDESPVACRVFGISEGDFTLLGDVFMDGLFIVHDRENQRVGIAIADNCPNSVRSNKSITLETVSNEDSMCDCVGGIDRKSSLLSSYLPFSHKPCFFWMWWMYVILVAFVMIILMAIAYGYFWWKRRKLLQELETLQRHHQLTEQQRLEANVPFDSSSTRQSSVSYVDASTPSTTSRT</sequence>
<reference evidence="1 2" key="1">
    <citation type="journal article" date="2022" name="bioRxiv">
        <title>The genome of the oomycete Peronosclerospora sorghi, a cosmopolitan pathogen of maize and sorghum, is inflated with dispersed pseudogenes.</title>
        <authorList>
            <person name="Fletcher K."/>
            <person name="Martin F."/>
            <person name="Isakeit T."/>
            <person name="Cavanaugh K."/>
            <person name="Magill C."/>
            <person name="Michelmore R."/>
        </authorList>
    </citation>
    <scope>NUCLEOTIDE SEQUENCE [LARGE SCALE GENOMIC DNA]</scope>
    <source>
        <strain evidence="1">P6</strain>
    </source>
</reference>
<name>A0ACC0WEL9_9STRA</name>
<keyword evidence="2" id="KW-1185">Reference proteome</keyword>